<sequence>MEHYGWLSLLPPVITVTLALLTKEVIFSLFAGVFAGYLIVNGWNPVTALIDATDGIANSLNDGWNIRIILFCALLGAFVGLMQATGAANAFGKWMASKVKSRKGTLIITWLFGIFIFIDDYFNSLTIGTVMRPVTDEQRISRAKLAYILDSTAAPVSVLAPISSWVVTIMSIIKGSDGFSKLGVSEFTFFILLIPINLYAILAILMVLQTILRKDFGPMAKSEDRALKGLGLYNEEFGQPTGEVKEGIVVKERARAIDMILPILVLVGLAVIFFPVTTYLGAIDGENIHTFSEAVKSMTLKEAFNNTDASKALFYASLFTLVFASIYFMVRGLLTVQKVGEAIVSGIKSMVPALVILTLAWTIGTVIKSSPEDGGLGLSKYLAHLVTSGGFPLWALPTVVFIVAAAISFATGTSWGTFAIMIPVAMPIAIALAEKIGANLLNSALVTVGASIGGAIFGDHCSPISDTTILSSTGAGCPHLEHVATQLPYAIFVMVVSAVGYLIAGIFDNPIAGFVSALVTFFVAYEVTIRVSKPAQE</sequence>
<protein>
    <submittedName>
        <fullName evidence="8">Sodium:proton antiporter</fullName>
    </submittedName>
</protein>
<feature type="transmembrane region" description="Helical" evidence="6">
    <location>
        <begin position="260"/>
        <end position="282"/>
    </location>
</feature>
<dbReference type="KEGG" id="fng:JM64_08545"/>
<feature type="transmembrane region" description="Helical" evidence="6">
    <location>
        <begin position="104"/>
        <end position="124"/>
    </location>
</feature>
<keyword evidence="3 6" id="KW-0812">Transmembrane</keyword>
<feature type="domain" description="Na+/H+ antiporter NhaC-like C-terminal" evidence="7">
    <location>
        <begin position="158"/>
        <end position="506"/>
    </location>
</feature>
<dbReference type="AlphaFoldDB" id="A0A172T4N3"/>
<dbReference type="Pfam" id="PF03553">
    <property type="entry name" value="Na_H_antiporter"/>
    <property type="match status" value="1"/>
</dbReference>
<name>A0A172T4N3_FERPE</name>
<gene>
    <name evidence="8" type="ORF">JM64_08545</name>
</gene>
<organism evidence="8 9">
    <name type="scientific">Fervidobacterium pennivorans</name>
    <dbReference type="NCBI Taxonomy" id="93466"/>
    <lineage>
        <taxon>Bacteria</taxon>
        <taxon>Thermotogati</taxon>
        <taxon>Thermotogota</taxon>
        <taxon>Thermotogae</taxon>
        <taxon>Thermotogales</taxon>
        <taxon>Fervidobacteriaceae</taxon>
        <taxon>Fervidobacterium</taxon>
    </lineage>
</organism>
<dbReference type="EMBL" id="CP011393">
    <property type="protein sequence ID" value="ANE41979.1"/>
    <property type="molecule type" value="Genomic_DNA"/>
</dbReference>
<dbReference type="PANTHER" id="PTHR43478:SF1">
    <property type="entry name" value="NA+_H+ ANTIPORTER NHAC-LIKE C-TERMINAL DOMAIN-CONTAINING PROTEIN"/>
    <property type="match status" value="1"/>
</dbReference>
<evidence type="ECO:0000256" key="6">
    <source>
        <dbReference type="SAM" id="Phobius"/>
    </source>
</evidence>
<keyword evidence="5 6" id="KW-0472">Membrane</keyword>
<evidence type="ECO:0000256" key="5">
    <source>
        <dbReference type="ARBA" id="ARBA00023136"/>
    </source>
</evidence>
<feature type="transmembrane region" description="Helical" evidence="6">
    <location>
        <begin position="342"/>
        <end position="361"/>
    </location>
</feature>
<accession>A0A172T4N3</accession>
<feature type="transmembrane region" description="Helical" evidence="6">
    <location>
        <begin position="25"/>
        <end position="43"/>
    </location>
</feature>
<evidence type="ECO:0000256" key="2">
    <source>
        <dbReference type="ARBA" id="ARBA00022475"/>
    </source>
</evidence>
<dbReference type="Proteomes" id="UP000077096">
    <property type="component" value="Chromosome"/>
</dbReference>
<reference evidence="8 9" key="1">
    <citation type="submission" date="2014-08" db="EMBL/GenBank/DDBJ databases">
        <title>Fervidobacterium pennivorans DYC genome.</title>
        <authorList>
            <person name="Wushke S."/>
        </authorList>
    </citation>
    <scope>NUCLEOTIDE SEQUENCE [LARGE SCALE GENOMIC DNA]</scope>
    <source>
        <strain evidence="8 9">DYC</strain>
    </source>
</reference>
<dbReference type="PATRIC" id="fig|93466.3.peg.1798"/>
<keyword evidence="4 6" id="KW-1133">Transmembrane helix</keyword>
<feature type="transmembrane region" description="Helical" evidence="6">
    <location>
        <begin position="487"/>
        <end position="504"/>
    </location>
</feature>
<proteinExistence type="predicted"/>
<evidence type="ECO:0000256" key="3">
    <source>
        <dbReference type="ARBA" id="ARBA00022692"/>
    </source>
</evidence>
<evidence type="ECO:0000313" key="8">
    <source>
        <dbReference type="EMBL" id="ANE41979.1"/>
    </source>
</evidence>
<feature type="transmembrane region" description="Helical" evidence="6">
    <location>
        <begin position="381"/>
        <end position="407"/>
    </location>
</feature>
<evidence type="ECO:0000256" key="4">
    <source>
        <dbReference type="ARBA" id="ARBA00022989"/>
    </source>
</evidence>
<keyword evidence="2" id="KW-1003">Cell membrane</keyword>
<feature type="transmembrane region" description="Helical" evidence="6">
    <location>
        <begin position="187"/>
        <end position="212"/>
    </location>
</feature>
<feature type="transmembrane region" description="Helical" evidence="6">
    <location>
        <begin position="312"/>
        <end position="330"/>
    </location>
</feature>
<feature type="transmembrane region" description="Helical" evidence="6">
    <location>
        <begin position="145"/>
        <end position="167"/>
    </location>
</feature>
<evidence type="ECO:0000256" key="1">
    <source>
        <dbReference type="ARBA" id="ARBA00004651"/>
    </source>
</evidence>
<evidence type="ECO:0000259" key="7">
    <source>
        <dbReference type="Pfam" id="PF03553"/>
    </source>
</evidence>
<comment type="subcellular location">
    <subcellularLocation>
        <location evidence="1">Cell membrane</location>
        <topology evidence="1">Multi-pass membrane protein</topology>
    </subcellularLocation>
</comment>
<dbReference type="OrthoDB" id="9762978at2"/>
<dbReference type="InterPro" id="IPR018461">
    <property type="entry name" value="Na/H_Antiport_NhaC-like_C"/>
</dbReference>
<dbReference type="PANTHER" id="PTHR43478">
    <property type="entry name" value="NA+/H+ ANTIPORTER-RELATED"/>
    <property type="match status" value="1"/>
</dbReference>
<dbReference type="GO" id="GO:0005886">
    <property type="term" value="C:plasma membrane"/>
    <property type="evidence" value="ECO:0007669"/>
    <property type="project" value="UniProtKB-SubCell"/>
</dbReference>
<feature type="transmembrane region" description="Helical" evidence="6">
    <location>
        <begin position="64"/>
        <end position="84"/>
    </location>
</feature>
<feature type="transmembrane region" description="Helical" evidence="6">
    <location>
        <begin position="511"/>
        <end position="531"/>
    </location>
</feature>
<evidence type="ECO:0000313" key="9">
    <source>
        <dbReference type="Proteomes" id="UP000077096"/>
    </source>
</evidence>